<dbReference type="InterPro" id="IPR019456">
    <property type="entry name" value="Pyrv-flavodox_OxRtase_EKR"/>
</dbReference>
<keyword evidence="11" id="KW-1185">Reference proteome</keyword>
<feature type="domain" description="4Fe-4S ferredoxin-type" evidence="9">
    <location>
        <begin position="677"/>
        <end position="706"/>
    </location>
</feature>
<dbReference type="Pfam" id="PF01855">
    <property type="entry name" value="POR_N"/>
    <property type="match status" value="1"/>
</dbReference>
<dbReference type="InterPro" id="IPR019752">
    <property type="entry name" value="Pyrv/ketoisovalerate_OxRed_cat"/>
</dbReference>
<keyword evidence="8" id="KW-0411">Iron-sulfur</keyword>
<dbReference type="GO" id="GO:0051539">
    <property type="term" value="F:4 iron, 4 sulfur cluster binding"/>
    <property type="evidence" value="ECO:0007669"/>
    <property type="project" value="UniProtKB-KW"/>
</dbReference>
<dbReference type="InterPro" id="IPR011766">
    <property type="entry name" value="TPP_enzyme_TPP-bd"/>
</dbReference>
<evidence type="ECO:0000256" key="2">
    <source>
        <dbReference type="ARBA" id="ARBA00022448"/>
    </source>
</evidence>
<protein>
    <submittedName>
        <fullName evidence="10">Pyruvate-flavodoxin oxidoreductase</fullName>
    </submittedName>
</protein>
<dbReference type="NCBIfam" id="TIGR02176">
    <property type="entry name" value="pyruv_ox_red"/>
    <property type="match status" value="1"/>
</dbReference>
<dbReference type="Pfam" id="PF12838">
    <property type="entry name" value="Fer4_7"/>
    <property type="match status" value="1"/>
</dbReference>
<proteinExistence type="inferred from homology"/>
<name>A0A4P5PIE7_9ENTE</name>
<evidence type="ECO:0000256" key="8">
    <source>
        <dbReference type="ARBA" id="ARBA00023014"/>
    </source>
</evidence>
<dbReference type="InterPro" id="IPR050722">
    <property type="entry name" value="Pyruvate:ferred/Flavod_OxRd"/>
</dbReference>
<keyword evidence="5" id="KW-0249">Electron transport</keyword>
<organism evidence="10 11">
    <name type="scientific">Enterococcus florum</name>
    <dbReference type="NCBI Taxonomy" id="2480627"/>
    <lineage>
        <taxon>Bacteria</taxon>
        <taxon>Bacillati</taxon>
        <taxon>Bacillota</taxon>
        <taxon>Bacilli</taxon>
        <taxon>Lactobacillales</taxon>
        <taxon>Enterococcaceae</taxon>
        <taxon>Enterococcus</taxon>
    </lineage>
</organism>
<dbReference type="InterPro" id="IPR002869">
    <property type="entry name" value="Pyrv_flavodox_OxRed_cen"/>
</dbReference>
<evidence type="ECO:0000256" key="5">
    <source>
        <dbReference type="ARBA" id="ARBA00022982"/>
    </source>
</evidence>
<dbReference type="Pfam" id="PF02775">
    <property type="entry name" value="TPP_enzyme_C"/>
    <property type="match status" value="1"/>
</dbReference>
<dbReference type="InterPro" id="IPR011895">
    <property type="entry name" value="Pyrv_flavodox_OxRed"/>
</dbReference>
<dbReference type="GO" id="GO:0030976">
    <property type="term" value="F:thiamine pyrophosphate binding"/>
    <property type="evidence" value="ECO:0007669"/>
    <property type="project" value="InterPro"/>
</dbReference>
<dbReference type="SUPFAM" id="SSF52518">
    <property type="entry name" value="Thiamin diphosphate-binding fold (THDP-binding)"/>
    <property type="match status" value="2"/>
</dbReference>
<dbReference type="PANTHER" id="PTHR32154:SF0">
    <property type="entry name" value="PYRUVATE-FLAVODOXIN OXIDOREDUCTASE-RELATED"/>
    <property type="match status" value="1"/>
</dbReference>
<dbReference type="OrthoDB" id="9794954at2"/>
<dbReference type="GO" id="GO:0022900">
    <property type="term" value="P:electron transport chain"/>
    <property type="evidence" value="ECO:0007669"/>
    <property type="project" value="InterPro"/>
</dbReference>
<dbReference type="InterPro" id="IPR033412">
    <property type="entry name" value="PFOR_II"/>
</dbReference>
<dbReference type="CDD" id="cd07034">
    <property type="entry name" value="TPP_PYR_PFOR_IOR-alpha_like"/>
    <property type="match status" value="1"/>
</dbReference>
<accession>A0A4P5PIE7</accession>
<keyword evidence="6" id="KW-0560">Oxidoreductase</keyword>
<dbReference type="PROSITE" id="PS51379">
    <property type="entry name" value="4FE4S_FER_2"/>
    <property type="match status" value="2"/>
</dbReference>
<feature type="domain" description="4Fe-4S ferredoxin-type" evidence="9">
    <location>
        <begin position="722"/>
        <end position="752"/>
    </location>
</feature>
<dbReference type="InterPro" id="IPR029061">
    <property type="entry name" value="THDP-binding"/>
</dbReference>
<evidence type="ECO:0000313" key="11">
    <source>
        <dbReference type="Proteomes" id="UP000290567"/>
    </source>
</evidence>
<dbReference type="SUPFAM" id="SSF53323">
    <property type="entry name" value="Pyruvate-ferredoxin oxidoreductase, PFOR, domain III"/>
    <property type="match status" value="1"/>
</dbReference>
<keyword evidence="4" id="KW-0479">Metal-binding</keyword>
<dbReference type="SUPFAM" id="SSF54862">
    <property type="entry name" value="4Fe-4S ferredoxins"/>
    <property type="match status" value="1"/>
</dbReference>
<evidence type="ECO:0000256" key="1">
    <source>
        <dbReference type="ARBA" id="ARBA00009032"/>
    </source>
</evidence>
<dbReference type="FunFam" id="3.40.50.920:FF:000007">
    <property type="entry name" value="Pyruvate:ferredoxin (Flavodoxin) oxidoreductase"/>
    <property type="match status" value="1"/>
</dbReference>
<dbReference type="SMART" id="SM00890">
    <property type="entry name" value="EKR"/>
    <property type="match status" value="1"/>
</dbReference>
<dbReference type="Proteomes" id="UP000290567">
    <property type="component" value="Unassembled WGS sequence"/>
</dbReference>
<dbReference type="EMBL" id="BJCC01000008">
    <property type="protein sequence ID" value="GCF93133.1"/>
    <property type="molecule type" value="Genomic_DNA"/>
</dbReference>
<reference evidence="11" key="1">
    <citation type="submission" date="2019-02" db="EMBL/GenBank/DDBJ databases">
        <title>Draft genome sequence of Enterococcus sp. Gos25-1.</title>
        <authorList>
            <person name="Tanaka N."/>
            <person name="Shiwa Y."/>
            <person name="Fujita N."/>
        </authorList>
    </citation>
    <scope>NUCLEOTIDE SEQUENCE [LARGE SCALE GENOMIC DNA]</scope>
    <source>
        <strain evidence="11">Gos25-1</strain>
    </source>
</reference>
<keyword evidence="7" id="KW-0408">Iron</keyword>
<keyword evidence="2" id="KW-0813">Transport</keyword>
<evidence type="ECO:0000256" key="6">
    <source>
        <dbReference type="ARBA" id="ARBA00023002"/>
    </source>
</evidence>
<dbReference type="InterPro" id="IPR009014">
    <property type="entry name" value="Transketo_C/PFOR_II"/>
</dbReference>
<dbReference type="Gene3D" id="3.40.920.10">
    <property type="entry name" value="Pyruvate-ferredoxin oxidoreductase, PFOR, domain III"/>
    <property type="match status" value="1"/>
</dbReference>
<dbReference type="Gene3D" id="3.30.70.20">
    <property type="match status" value="1"/>
</dbReference>
<comment type="similarity">
    <text evidence="1">Belongs to the pyruvate:ferredoxin/flavodoxin oxidoreductase family.</text>
</comment>
<sequence length="1153" mass="126612">MEQVVDGNQAAAYIAYAFSEAVSLFPITPSSKMSELIEVWSKQDKQNIFGNPVEPLVMDSEANVAGSLHGLLKAGVLSSTFTSSQGLLLMIPGLYKLTGELLPGVIHVAARSVSTAALNIQGDHSDVMAVRQTGAAMLSASSVQEAALFAAVAHLAAIRGRLPVIHFFDGFDTSHELRKIQLPDYSELAACIDQQAVRLFKNQSGSNFSPKLSGTAQGPELHFQQQEAANLFQLAMSKVVEDTIQQLNPLFGTNCSSVDYYGSSAATSVIVLMGSVSALAKEAVEECLNHDEQVGLLTVHLYRPFPKQLFLEKLPKSVQQIAVLDRTKEPGSSGEPLLLDVQRVISEADRSIEVIGGRYGLGGKKTTVNQLLAIFYELKKEHKKSEFTISINDDVTKLSLAPCAVERSKKTDLTSIEFLGVGSDGTLSSAKDFVQLIGAETSLDVKADFVYPATKSRGFTTARLFFSPQKIGGIDETEPVDYLVCHELSYLNDFNPLEKIKTKGTLLLNTSYRQENLTQHLSNQVKRTVAKKELTVYLIDANRIARSYQLGPKIAPLMTASLLEKGDFQGKSSYRKRIAKHSFMQDEDYCQAVFQAMDAVLETIDTLLVNPSWRTLSDDTINSVSPKRSKFQQEIIAPIQRRGGDELSTSDLLLNGMADGSIPLGGSSYLITSPAEEVPCWQAETCRQCNICSTFCPHGAIRPFVTCSENQGTYKGKQNLDYQVLINPEKCTGCGLCVEACTAKASGTLKMKSLSQIEWDAGKRLWEKSETANQNKQLVTDKLTIRESQFVEPVLKYSGACAGCGETPYVKLLTQLFGERLNIANATGCSSIWSASAPFSAFHLTEQQTGPIWSSSLFENNSAFGLGMEQGFKLRHKQAYRLLQEVATAENYSVTIRRMAEDLVALEGKNLAAVQQFAELIKNAKDERLQRLYQLKGSLVKQTQWLIGGDGWAYDIDFGGLDHLISCGADCNILILDNEGYANTGGQLSKGTPFGAKVKFASKGNRRPKKDFGFYAMQYGEVFVAQVSLFSHPSHTQKVLQAAEAYPGTSIVIAYSPCTMNNSSLSAVQSSKEAVKSGYWPLFTYCDGQMKLYSKAPKADLFADFLQKQPRFQHSEFTQAEVDKVFVVAKQRYFNYQLLKELGNRASGKEEMT</sequence>
<dbReference type="GO" id="GO:0006979">
    <property type="term" value="P:response to oxidative stress"/>
    <property type="evidence" value="ECO:0007669"/>
    <property type="project" value="TreeGrafter"/>
</dbReference>
<dbReference type="InterPro" id="IPR002880">
    <property type="entry name" value="Pyrv_Fd/Flavodoxin_OxRdtase_N"/>
</dbReference>
<evidence type="ECO:0000256" key="7">
    <source>
        <dbReference type="ARBA" id="ARBA00023004"/>
    </source>
</evidence>
<dbReference type="FunFam" id="3.40.50.970:FF:000012">
    <property type="entry name" value="Pyruvate:ferredoxin (Flavodoxin) oxidoreductase"/>
    <property type="match status" value="1"/>
</dbReference>
<keyword evidence="3" id="KW-0004">4Fe-4S</keyword>
<dbReference type="GO" id="GO:0005506">
    <property type="term" value="F:iron ion binding"/>
    <property type="evidence" value="ECO:0007669"/>
    <property type="project" value="InterPro"/>
</dbReference>
<keyword evidence="10" id="KW-0670">Pyruvate</keyword>
<evidence type="ECO:0000313" key="10">
    <source>
        <dbReference type="EMBL" id="GCF93133.1"/>
    </source>
</evidence>
<gene>
    <name evidence="10" type="ORF">NRIC_10240</name>
</gene>
<dbReference type="RefSeq" id="WP_146621605.1">
    <property type="nucleotide sequence ID" value="NZ_BJCC01000008.1"/>
</dbReference>
<dbReference type="SUPFAM" id="SSF52922">
    <property type="entry name" value="TK C-terminal domain-like"/>
    <property type="match status" value="1"/>
</dbReference>
<dbReference type="AlphaFoldDB" id="A0A4P5PIE7"/>
<dbReference type="Gene3D" id="3.40.50.920">
    <property type="match status" value="1"/>
</dbReference>
<dbReference type="InterPro" id="IPR017896">
    <property type="entry name" value="4Fe4S_Fe-S-bd"/>
</dbReference>
<dbReference type="PANTHER" id="PTHR32154">
    <property type="entry name" value="PYRUVATE-FLAVODOXIN OXIDOREDUCTASE-RELATED"/>
    <property type="match status" value="1"/>
</dbReference>
<comment type="caution">
    <text evidence="10">The sequence shown here is derived from an EMBL/GenBank/DDBJ whole genome shotgun (WGS) entry which is preliminary data.</text>
</comment>
<evidence type="ECO:0000256" key="4">
    <source>
        <dbReference type="ARBA" id="ARBA00022723"/>
    </source>
</evidence>
<dbReference type="Pfam" id="PF17147">
    <property type="entry name" value="PFOR_II"/>
    <property type="match status" value="1"/>
</dbReference>
<dbReference type="GO" id="GO:0016903">
    <property type="term" value="F:oxidoreductase activity, acting on the aldehyde or oxo group of donors"/>
    <property type="evidence" value="ECO:0007669"/>
    <property type="project" value="InterPro"/>
</dbReference>
<evidence type="ECO:0000259" key="9">
    <source>
        <dbReference type="PROSITE" id="PS51379"/>
    </source>
</evidence>
<evidence type="ECO:0000256" key="3">
    <source>
        <dbReference type="ARBA" id="ARBA00022485"/>
    </source>
</evidence>
<dbReference type="Gene3D" id="3.40.50.970">
    <property type="match status" value="2"/>
</dbReference>
<dbReference type="Pfam" id="PF01558">
    <property type="entry name" value="POR"/>
    <property type="match status" value="1"/>
</dbReference>